<dbReference type="AlphaFoldDB" id="A0A3L8Q6K0"/>
<protein>
    <submittedName>
        <fullName evidence="1">Uncharacterized protein</fullName>
    </submittedName>
</protein>
<organism evidence="1 2">
    <name type="scientific">Chloebia gouldiae</name>
    <name type="common">Gouldian finch</name>
    <name type="synonym">Erythrura gouldiae</name>
    <dbReference type="NCBI Taxonomy" id="44316"/>
    <lineage>
        <taxon>Eukaryota</taxon>
        <taxon>Metazoa</taxon>
        <taxon>Chordata</taxon>
        <taxon>Craniata</taxon>
        <taxon>Vertebrata</taxon>
        <taxon>Euteleostomi</taxon>
        <taxon>Archelosauria</taxon>
        <taxon>Archosauria</taxon>
        <taxon>Dinosauria</taxon>
        <taxon>Saurischia</taxon>
        <taxon>Theropoda</taxon>
        <taxon>Coelurosauria</taxon>
        <taxon>Aves</taxon>
        <taxon>Neognathae</taxon>
        <taxon>Neoaves</taxon>
        <taxon>Telluraves</taxon>
        <taxon>Australaves</taxon>
        <taxon>Passeriformes</taxon>
        <taxon>Passeroidea</taxon>
        <taxon>Passeridae</taxon>
        <taxon>Chloebia</taxon>
    </lineage>
</organism>
<evidence type="ECO:0000313" key="2">
    <source>
        <dbReference type="Proteomes" id="UP000276834"/>
    </source>
</evidence>
<evidence type="ECO:0000313" key="1">
    <source>
        <dbReference type="EMBL" id="RLV62946.1"/>
    </source>
</evidence>
<name>A0A3L8Q6K0_CHLGU</name>
<dbReference type="EMBL" id="QUSF01004691">
    <property type="protein sequence ID" value="RLV62946.1"/>
    <property type="molecule type" value="Genomic_DNA"/>
</dbReference>
<reference evidence="1 2" key="1">
    <citation type="journal article" date="2018" name="Proc. R. Soc. B">
        <title>A non-coding region near Follistatin controls head colour polymorphism in the Gouldian finch.</title>
        <authorList>
            <person name="Toomey M.B."/>
            <person name="Marques C.I."/>
            <person name="Andrade P."/>
            <person name="Araujo P.M."/>
            <person name="Sabatino S."/>
            <person name="Gazda M.A."/>
            <person name="Afonso S."/>
            <person name="Lopes R.J."/>
            <person name="Corbo J.C."/>
            <person name="Carneiro M."/>
        </authorList>
    </citation>
    <scope>NUCLEOTIDE SEQUENCE [LARGE SCALE GENOMIC DNA]</scope>
    <source>
        <strain evidence="1">Red01</strain>
        <tissue evidence="1">Muscle</tissue>
    </source>
</reference>
<proteinExistence type="predicted"/>
<sequence>MSGCKARFCCCSSCVKKHRRRVSSRQLVKLNQDFRYPEEACSSSLGTAAPKRTSPGPYRISWNLSFDVEELQSEDVSKHNLQRSVSCFSTHF</sequence>
<comment type="caution">
    <text evidence="1">The sequence shown here is derived from an EMBL/GenBank/DDBJ whole genome shotgun (WGS) entry which is preliminary data.</text>
</comment>
<gene>
    <name evidence="1" type="ORF">DV515_00018783</name>
</gene>
<feature type="non-terminal residue" evidence="1">
    <location>
        <position position="92"/>
    </location>
</feature>
<accession>A0A3L8Q6K0</accession>
<keyword evidence="2" id="KW-1185">Reference proteome</keyword>
<dbReference type="Proteomes" id="UP000276834">
    <property type="component" value="Unassembled WGS sequence"/>
</dbReference>